<dbReference type="GO" id="GO:0006508">
    <property type="term" value="P:proteolysis"/>
    <property type="evidence" value="ECO:0007669"/>
    <property type="project" value="InterPro"/>
</dbReference>
<sequence length="115" mass="12074">MVIEKAAKHTLIFCSTADRGTGLGPAYPADYDGTVRISATDKYGNLMPASDKTGSHAINIPVPGEDIPALGPSYMSEGIASLTLMMLLVFNDTDKDVLRVNGLYTNNKAAISPGA</sequence>
<protein>
    <submittedName>
        <fullName evidence="1">Uncharacterized protein</fullName>
    </submittedName>
</protein>
<proteinExistence type="predicted"/>
<dbReference type="RefSeq" id="XP_060291087.1">
    <property type="nucleotide sequence ID" value="XM_060442739.1"/>
</dbReference>
<organism evidence="1 2">
    <name type="scientific">Lasiosphaeria miniovina</name>
    <dbReference type="NCBI Taxonomy" id="1954250"/>
    <lineage>
        <taxon>Eukaryota</taxon>
        <taxon>Fungi</taxon>
        <taxon>Dikarya</taxon>
        <taxon>Ascomycota</taxon>
        <taxon>Pezizomycotina</taxon>
        <taxon>Sordariomycetes</taxon>
        <taxon>Sordariomycetidae</taxon>
        <taxon>Sordariales</taxon>
        <taxon>Lasiosphaeriaceae</taxon>
        <taxon>Lasiosphaeria</taxon>
    </lineage>
</organism>
<dbReference type="GO" id="GO:0004252">
    <property type="term" value="F:serine-type endopeptidase activity"/>
    <property type="evidence" value="ECO:0007669"/>
    <property type="project" value="InterPro"/>
</dbReference>
<dbReference type="EMBL" id="JAUIRO010000007">
    <property type="protein sequence ID" value="KAK0705993.1"/>
    <property type="molecule type" value="Genomic_DNA"/>
</dbReference>
<accession>A0AA40DN64</accession>
<dbReference type="SUPFAM" id="SSF52743">
    <property type="entry name" value="Subtilisin-like"/>
    <property type="match status" value="1"/>
</dbReference>
<evidence type="ECO:0000313" key="1">
    <source>
        <dbReference type="EMBL" id="KAK0705993.1"/>
    </source>
</evidence>
<dbReference type="InterPro" id="IPR036852">
    <property type="entry name" value="Peptidase_S8/S53_dom_sf"/>
</dbReference>
<dbReference type="Proteomes" id="UP001172101">
    <property type="component" value="Unassembled WGS sequence"/>
</dbReference>
<comment type="caution">
    <text evidence="1">The sequence shown here is derived from an EMBL/GenBank/DDBJ whole genome shotgun (WGS) entry which is preliminary data.</text>
</comment>
<reference evidence="1" key="1">
    <citation type="submission" date="2023-06" db="EMBL/GenBank/DDBJ databases">
        <title>Genome-scale phylogeny and comparative genomics of the fungal order Sordariales.</title>
        <authorList>
            <consortium name="Lawrence Berkeley National Laboratory"/>
            <person name="Hensen N."/>
            <person name="Bonometti L."/>
            <person name="Westerberg I."/>
            <person name="Brannstrom I.O."/>
            <person name="Guillou S."/>
            <person name="Cros-Aarteil S."/>
            <person name="Calhoun S."/>
            <person name="Haridas S."/>
            <person name="Kuo A."/>
            <person name="Mondo S."/>
            <person name="Pangilinan J."/>
            <person name="Riley R."/>
            <person name="LaButti K."/>
            <person name="Andreopoulos B."/>
            <person name="Lipzen A."/>
            <person name="Chen C."/>
            <person name="Yanf M."/>
            <person name="Daum C."/>
            <person name="Ng V."/>
            <person name="Clum A."/>
            <person name="Steindorff A."/>
            <person name="Ohm R."/>
            <person name="Martin F."/>
            <person name="Silar P."/>
            <person name="Natvig D."/>
            <person name="Lalanne C."/>
            <person name="Gautier V."/>
            <person name="Ament-velasquez S.L."/>
            <person name="Kruys A."/>
            <person name="Hutchinson M.I."/>
            <person name="Powell A.J."/>
            <person name="Barry K."/>
            <person name="Miller A.N."/>
            <person name="Grigoriev I.V."/>
            <person name="Debuchy R."/>
            <person name="Gladieux P."/>
            <person name="Thoren M.H."/>
            <person name="Johannesson H."/>
        </authorList>
    </citation>
    <scope>NUCLEOTIDE SEQUENCE</scope>
    <source>
        <strain evidence="1">SMH2392-1A</strain>
    </source>
</reference>
<evidence type="ECO:0000313" key="2">
    <source>
        <dbReference type="Proteomes" id="UP001172101"/>
    </source>
</evidence>
<keyword evidence="2" id="KW-1185">Reference proteome</keyword>
<gene>
    <name evidence="1" type="ORF">B0T26DRAFT_725163</name>
</gene>
<dbReference type="GeneID" id="85326009"/>
<name>A0AA40DN64_9PEZI</name>
<dbReference type="AlphaFoldDB" id="A0AA40DN64"/>